<evidence type="ECO:0000313" key="1">
    <source>
        <dbReference type="EMBL" id="ACL67085.1"/>
    </source>
</evidence>
<sequence>MRTVRDLDVRLALHETVLARHRDDPETIVIDEFGLNWGVVRVDVAVVNGTIHGYEIKSDSDTLDRLPVQAEMYGRVLDRVTLVAGRHLAAAERQVPDWWGLCEAIEVAPGQVRLRSVRRARSNRNLDLKAVAMLLWRDEALAILEEMGCAAGLRGKPRRALYGALVERLSSTQLRSRVRRALKRRGPAWRAGPPRT</sequence>
<dbReference type="NCBIfam" id="NF033832">
    <property type="entry name" value="sce7726_fam"/>
    <property type="match status" value="1"/>
</dbReference>
<accession>B8J6W3</accession>
<dbReference type="KEGG" id="acp:A2cp1_3759"/>
<gene>
    <name evidence="1" type="ordered locus">A2cp1_3759</name>
</gene>
<dbReference type="HOGENOM" id="CLU_091314_1_0_7"/>
<protein>
    <submittedName>
        <fullName evidence="1">Phage-related protein</fullName>
    </submittedName>
</protein>
<dbReference type="EMBL" id="CP001359">
    <property type="protein sequence ID" value="ACL67085.1"/>
    <property type="molecule type" value="Genomic_DNA"/>
</dbReference>
<dbReference type="Proteomes" id="UP000007089">
    <property type="component" value="Chromosome"/>
</dbReference>
<proteinExistence type="predicted"/>
<keyword evidence="2" id="KW-1185">Reference proteome</keyword>
<reference evidence="1" key="1">
    <citation type="submission" date="2009-01" db="EMBL/GenBank/DDBJ databases">
        <title>Complete sequence of Anaeromyxobacter dehalogenans 2CP-1.</title>
        <authorList>
            <consortium name="US DOE Joint Genome Institute"/>
            <person name="Lucas S."/>
            <person name="Copeland A."/>
            <person name="Lapidus A."/>
            <person name="Glavina del Rio T."/>
            <person name="Dalin E."/>
            <person name="Tice H."/>
            <person name="Bruce D."/>
            <person name="Goodwin L."/>
            <person name="Pitluck S."/>
            <person name="Saunders E."/>
            <person name="Brettin T."/>
            <person name="Detter J.C."/>
            <person name="Han C."/>
            <person name="Larimer F."/>
            <person name="Land M."/>
            <person name="Hauser L."/>
            <person name="Kyrpides N."/>
            <person name="Ovchinnikova G."/>
            <person name="Beliaev A.S."/>
            <person name="Richardson P."/>
        </authorList>
    </citation>
    <scope>NUCLEOTIDE SEQUENCE</scope>
    <source>
        <strain evidence="1">2CP-1</strain>
    </source>
</reference>
<name>B8J6W3_ANAD2</name>
<dbReference type="InterPro" id="IPR047729">
    <property type="entry name" value="Sce7726-like"/>
</dbReference>
<organism evidence="1 2">
    <name type="scientific">Anaeromyxobacter dehalogenans (strain ATCC BAA-258 / DSM 21875 / 2CP-1)</name>
    <dbReference type="NCBI Taxonomy" id="455488"/>
    <lineage>
        <taxon>Bacteria</taxon>
        <taxon>Pseudomonadati</taxon>
        <taxon>Myxococcota</taxon>
        <taxon>Myxococcia</taxon>
        <taxon>Myxococcales</taxon>
        <taxon>Cystobacterineae</taxon>
        <taxon>Anaeromyxobacteraceae</taxon>
        <taxon>Anaeromyxobacter</taxon>
    </lineage>
</organism>
<dbReference type="AlphaFoldDB" id="B8J6W3"/>
<dbReference type="RefSeq" id="WP_015934847.1">
    <property type="nucleotide sequence ID" value="NC_011891.1"/>
</dbReference>
<evidence type="ECO:0000313" key="2">
    <source>
        <dbReference type="Proteomes" id="UP000007089"/>
    </source>
</evidence>